<evidence type="ECO:0000256" key="1">
    <source>
        <dbReference type="ARBA" id="ARBA00023224"/>
    </source>
</evidence>
<keyword evidence="3" id="KW-0175">Coiled coil</keyword>
<dbReference type="GO" id="GO:0016020">
    <property type="term" value="C:membrane"/>
    <property type="evidence" value="ECO:0007669"/>
    <property type="project" value="InterPro"/>
</dbReference>
<evidence type="ECO:0000313" key="7">
    <source>
        <dbReference type="Proteomes" id="UP000001296"/>
    </source>
</evidence>
<dbReference type="PANTHER" id="PTHR32089:SF112">
    <property type="entry name" value="LYSOZYME-LIKE PROTEIN-RELATED"/>
    <property type="match status" value="1"/>
</dbReference>
<feature type="domain" description="Methyl-accepting transducer" evidence="5">
    <location>
        <begin position="280"/>
        <end position="502"/>
    </location>
</feature>
<evidence type="ECO:0000256" key="4">
    <source>
        <dbReference type="SAM" id="Phobius"/>
    </source>
</evidence>
<evidence type="ECO:0000256" key="2">
    <source>
        <dbReference type="PROSITE-ProRule" id="PRU00284"/>
    </source>
</evidence>
<evidence type="ECO:0000259" key="5">
    <source>
        <dbReference type="PROSITE" id="PS50111"/>
    </source>
</evidence>
<evidence type="ECO:0000256" key="3">
    <source>
        <dbReference type="SAM" id="Coils"/>
    </source>
</evidence>
<accession>E0RNH5</accession>
<keyword evidence="4" id="KW-1133">Transmembrane helix</keyword>
<dbReference type="PROSITE" id="PS50111">
    <property type="entry name" value="CHEMOTAXIS_TRANSDUC_2"/>
    <property type="match status" value="1"/>
</dbReference>
<reference key="1">
    <citation type="submission" date="2009-08" db="EMBL/GenBank/DDBJ databases">
        <title>The genome sequence of Spirochaeta thermophila DSM6192.</title>
        <authorList>
            <person name="Angelov A."/>
            <person name="Mientus M."/>
            <person name="Wittenberg S."/>
            <person name="Lehmann R."/>
            <person name="Liesegang H."/>
            <person name="Daniel R."/>
            <person name="Liebl W."/>
        </authorList>
    </citation>
    <scope>NUCLEOTIDE SEQUENCE</scope>
    <source>
        <strain>DSM 6192</strain>
    </source>
</reference>
<dbReference type="Proteomes" id="UP000001296">
    <property type="component" value="Chromosome"/>
</dbReference>
<dbReference type="SMART" id="SM00283">
    <property type="entry name" value="MA"/>
    <property type="match status" value="1"/>
</dbReference>
<feature type="transmembrane region" description="Helical" evidence="4">
    <location>
        <begin position="147"/>
        <end position="170"/>
    </location>
</feature>
<feature type="coiled-coil region" evidence="3">
    <location>
        <begin position="442"/>
        <end position="500"/>
    </location>
</feature>
<reference evidence="6 7" key="2">
    <citation type="journal article" date="2010" name="J. Bacteriol.">
        <title>Genome sequence of the polysaccharide-degrading, thermophilic anaerobe Spirochaeta thermophila DSM 6192.</title>
        <authorList>
            <person name="Angelov A."/>
            <person name="Liebl S."/>
            <person name="Ballschmiter M."/>
            <person name="Bomeke M."/>
            <person name="Lehmann R."/>
            <person name="Liesegang H."/>
            <person name="Daniel R."/>
            <person name="Liebl W."/>
        </authorList>
    </citation>
    <scope>NUCLEOTIDE SEQUENCE [LARGE SCALE GENOMIC DNA]</scope>
    <source>
        <strain evidence="7">ATCC 49972 / DSM 6192 / RI 19.B1</strain>
    </source>
</reference>
<dbReference type="HOGENOM" id="CLU_037747_0_0_12"/>
<dbReference type="Pfam" id="PF00015">
    <property type="entry name" value="MCPsignal"/>
    <property type="match status" value="1"/>
</dbReference>
<dbReference type="InterPro" id="IPR004089">
    <property type="entry name" value="MCPsignal_dom"/>
</dbReference>
<dbReference type="PANTHER" id="PTHR32089">
    <property type="entry name" value="METHYL-ACCEPTING CHEMOTAXIS PROTEIN MCPB"/>
    <property type="match status" value="1"/>
</dbReference>
<sequence length="568" mass="62342">MILEVRVRRLGFPLDVDDTDISKEERGMWWKRVLERSYQGADLIVKRKVSSLLFLDTFLGIGFVCLALVRLFQGMVRMGVGELVVAGVFLVYVALLLLGRFKLVSTGNVFLMWLAALVFFFMREIVSPRDIYVQATYLIPTLISLPLLAYASWQVITLIVLNVLTLVFAYAVRIRPVALSAGAGDGLSEALVALILMIFSAAFIVHIFNLQYRSFRELQEQAQVAVARYRGLHGLVEESAVAFNLGEHLSEHAARNAQRSSEMREGLVRMGELVLQLSDYAASAGEAEGRVKGARGLVRERMGAVKEAVAQTSSAVEELQAQVRNMASTASSRREELEALAGEAAAVLGRFEGARELFHRIGAHSGEILQIVQTITKIAGSTNLLALNAAIEAAHAGEAGKGFAVVAEEIRKLAEESNAQARRIGETLGENNALVQEAVQALEEFREVFAGMKERIEETRDSLVEILGGMSESAAGYRQIEEAVASLSTLSQEVEEALGRMEGELDASGASIKRMRNLVDVVREEVERVASHADAVLESTRELSRKGEENLAAYRRVMEGLKELDRMG</sequence>
<organism evidence="6 7">
    <name type="scientific">Winmispira thermophila (strain ATCC 49972 / DSM 6192 / RI 19.B1)</name>
    <name type="common">Spirochaeta thermophila</name>
    <dbReference type="NCBI Taxonomy" id="665571"/>
    <lineage>
        <taxon>Bacteria</taxon>
        <taxon>Pseudomonadati</taxon>
        <taxon>Spirochaetota</taxon>
        <taxon>Spirochaetia</taxon>
        <taxon>Winmispirales</taxon>
        <taxon>Winmispiraceae</taxon>
        <taxon>Winmispira</taxon>
    </lineage>
</organism>
<proteinExistence type="predicted"/>
<keyword evidence="4" id="KW-0812">Transmembrane</keyword>
<evidence type="ECO:0000313" key="6">
    <source>
        <dbReference type="EMBL" id="ADN01175.1"/>
    </source>
</evidence>
<gene>
    <name evidence="6" type="ordered locus">STHERM_c02010</name>
</gene>
<dbReference type="AlphaFoldDB" id="E0RNH5"/>
<feature type="transmembrane region" description="Helical" evidence="4">
    <location>
        <begin position="107"/>
        <end position="126"/>
    </location>
</feature>
<dbReference type="Gene3D" id="1.10.287.950">
    <property type="entry name" value="Methyl-accepting chemotaxis protein"/>
    <property type="match status" value="1"/>
</dbReference>
<keyword evidence="1 2" id="KW-0807">Transducer</keyword>
<feature type="transmembrane region" description="Helical" evidence="4">
    <location>
        <begin position="83"/>
        <end position="101"/>
    </location>
</feature>
<keyword evidence="4" id="KW-0472">Membrane</keyword>
<dbReference type="GO" id="GO:0007165">
    <property type="term" value="P:signal transduction"/>
    <property type="evidence" value="ECO:0007669"/>
    <property type="project" value="UniProtKB-KW"/>
</dbReference>
<name>E0RNH5_WINT6</name>
<feature type="transmembrane region" description="Helical" evidence="4">
    <location>
        <begin position="190"/>
        <end position="210"/>
    </location>
</feature>
<dbReference type="KEGG" id="sta:STHERM_c02010"/>
<dbReference type="EMBL" id="CP001698">
    <property type="protein sequence ID" value="ADN01175.1"/>
    <property type="molecule type" value="Genomic_DNA"/>
</dbReference>
<feature type="transmembrane region" description="Helical" evidence="4">
    <location>
        <begin position="52"/>
        <end position="71"/>
    </location>
</feature>
<dbReference type="PaxDb" id="665571-STHERM_c02010"/>
<dbReference type="eggNOG" id="COG0840">
    <property type="taxonomic scope" value="Bacteria"/>
</dbReference>
<dbReference type="SUPFAM" id="SSF58104">
    <property type="entry name" value="Methyl-accepting chemotaxis protein (MCP) signaling domain"/>
    <property type="match status" value="1"/>
</dbReference>
<protein>
    <submittedName>
        <fullName evidence="6">Putative methyl-accepting chemotaxis protein</fullName>
    </submittedName>
</protein>